<dbReference type="Proteomes" id="UP001597387">
    <property type="component" value="Unassembled WGS sequence"/>
</dbReference>
<comment type="caution">
    <text evidence="2">The sequence shown here is derived from an EMBL/GenBank/DDBJ whole genome shotgun (WGS) entry which is preliminary data.</text>
</comment>
<feature type="transmembrane region" description="Helical" evidence="1">
    <location>
        <begin position="20"/>
        <end position="42"/>
    </location>
</feature>
<feature type="transmembrane region" description="Helical" evidence="1">
    <location>
        <begin position="54"/>
        <end position="75"/>
    </location>
</feature>
<dbReference type="RefSeq" id="WP_255900153.1">
    <property type="nucleotide sequence ID" value="NZ_JAFMZO010000001.1"/>
</dbReference>
<evidence type="ECO:0000256" key="1">
    <source>
        <dbReference type="SAM" id="Phobius"/>
    </source>
</evidence>
<protein>
    <submittedName>
        <fullName evidence="2">Uncharacterized protein</fullName>
    </submittedName>
</protein>
<accession>A0ABW4ZHX4</accession>
<name>A0ABW4ZHX4_9SPHI</name>
<keyword evidence="3" id="KW-1185">Reference proteome</keyword>
<evidence type="ECO:0000313" key="2">
    <source>
        <dbReference type="EMBL" id="MFD2161092.1"/>
    </source>
</evidence>
<keyword evidence="1" id="KW-1133">Transmembrane helix</keyword>
<keyword evidence="1" id="KW-0812">Transmembrane</keyword>
<dbReference type="EMBL" id="JBHUHZ010000001">
    <property type="protein sequence ID" value="MFD2161092.1"/>
    <property type="molecule type" value="Genomic_DNA"/>
</dbReference>
<feature type="transmembrane region" description="Helical" evidence="1">
    <location>
        <begin position="81"/>
        <end position="98"/>
    </location>
</feature>
<proteinExistence type="predicted"/>
<evidence type="ECO:0000313" key="3">
    <source>
        <dbReference type="Proteomes" id="UP001597387"/>
    </source>
</evidence>
<sequence>MTTLSLSHTAIIKQYLPSLYFIAVVVWMTVETDNMWISLIALPFIIQMILNNKYLNLTLGSVMILWSAYMAWATFFKIDNTVLFISVALCFTVFNFYMSRMMFLNQSFTISALRENSLDETMFI</sequence>
<reference evidence="3" key="1">
    <citation type="journal article" date="2019" name="Int. J. Syst. Evol. Microbiol.">
        <title>The Global Catalogue of Microorganisms (GCM) 10K type strain sequencing project: providing services to taxonomists for standard genome sequencing and annotation.</title>
        <authorList>
            <consortium name="The Broad Institute Genomics Platform"/>
            <consortium name="The Broad Institute Genome Sequencing Center for Infectious Disease"/>
            <person name="Wu L."/>
            <person name="Ma J."/>
        </authorList>
    </citation>
    <scope>NUCLEOTIDE SEQUENCE [LARGE SCALE GENOMIC DNA]</scope>
    <source>
        <strain evidence="3">KCTC 42217</strain>
    </source>
</reference>
<gene>
    <name evidence="2" type="ORF">ACFSJU_01745</name>
</gene>
<keyword evidence="1" id="KW-0472">Membrane</keyword>
<organism evidence="2 3">
    <name type="scientific">Paradesertivirga mongoliensis</name>
    <dbReference type="NCBI Taxonomy" id="2100740"/>
    <lineage>
        <taxon>Bacteria</taxon>
        <taxon>Pseudomonadati</taxon>
        <taxon>Bacteroidota</taxon>
        <taxon>Sphingobacteriia</taxon>
        <taxon>Sphingobacteriales</taxon>
        <taxon>Sphingobacteriaceae</taxon>
        <taxon>Paradesertivirga</taxon>
    </lineage>
</organism>